<gene>
    <name evidence="2" type="ORF">PLANPX_5470</name>
</gene>
<protein>
    <submittedName>
        <fullName evidence="2">Uncharacterized protein</fullName>
    </submittedName>
</protein>
<dbReference type="EMBL" id="AP021861">
    <property type="protein sequence ID" value="BBO35858.1"/>
    <property type="molecule type" value="Genomic_DNA"/>
</dbReference>
<dbReference type="AlphaFoldDB" id="A0A5K7XHE0"/>
<dbReference type="KEGG" id="lpav:PLANPX_5470"/>
<reference evidence="3" key="1">
    <citation type="submission" date="2019-10" db="EMBL/GenBank/DDBJ databases">
        <title>Lacipirellula parvula gen. nov., sp. nov., representing a lineage of planctomycetes widespread in freshwater anoxic habitats, and description of the family Lacipirellulaceae.</title>
        <authorList>
            <person name="Dedysh S.N."/>
            <person name="Kulichevskaya I.S."/>
            <person name="Beletsky A.V."/>
            <person name="Rakitin A.L."/>
            <person name="Mardanov A.V."/>
            <person name="Ivanova A.A."/>
            <person name="Saltykova V.X."/>
            <person name="Rijpstra W.I.C."/>
            <person name="Sinninghe Damste J.S."/>
            <person name="Ravin N.V."/>
        </authorList>
    </citation>
    <scope>NUCLEOTIDE SEQUENCE [LARGE SCALE GENOMIC DNA]</scope>
    <source>
        <strain evidence="3">PX69</strain>
    </source>
</reference>
<evidence type="ECO:0000256" key="1">
    <source>
        <dbReference type="SAM" id="MobiDB-lite"/>
    </source>
</evidence>
<evidence type="ECO:0000313" key="3">
    <source>
        <dbReference type="Proteomes" id="UP000326837"/>
    </source>
</evidence>
<accession>A0A5K7XHE0</accession>
<feature type="region of interest" description="Disordered" evidence="1">
    <location>
        <begin position="19"/>
        <end position="39"/>
    </location>
</feature>
<feature type="compositionally biased region" description="Polar residues" evidence="1">
    <location>
        <begin position="30"/>
        <end position="39"/>
    </location>
</feature>
<sequence length="39" mass="4368">MLLLLRSATIRQAAQHLRSIAGTQRHESNANRIPQTASR</sequence>
<proteinExistence type="predicted"/>
<organism evidence="2 3">
    <name type="scientific">Lacipirellula parvula</name>
    <dbReference type="NCBI Taxonomy" id="2650471"/>
    <lineage>
        <taxon>Bacteria</taxon>
        <taxon>Pseudomonadati</taxon>
        <taxon>Planctomycetota</taxon>
        <taxon>Planctomycetia</taxon>
        <taxon>Pirellulales</taxon>
        <taxon>Lacipirellulaceae</taxon>
        <taxon>Lacipirellula</taxon>
    </lineage>
</organism>
<keyword evidence="3" id="KW-1185">Reference proteome</keyword>
<dbReference type="Proteomes" id="UP000326837">
    <property type="component" value="Chromosome"/>
</dbReference>
<name>A0A5K7XHE0_9BACT</name>
<evidence type="ECO:0000313" key="2">
    <source>
        <dbReference type="EMBL" id="BBO35858.1"/>
    </source>
</evidence>